<feature type="non-terminal residue" evidence="9">
    <location>
        <position position="611"/>
    </location>
</feature>
<dbReference type="PROSITE" id="PS51885">
    <property type="entry name" value="NEPRILYSIN"/>
    <property type="match status" value="1"/>
</dbReference>
<gene>
    <name evidence="9" type="ORF">CUNI_LOCUS830</name>
</gene>
<sequence length="611" mass="70220">ILESEITVADEEYQKQPKIFYRACMDTAKLDERGSEPFFKLVETIGKYPSLDPSWNETDFNLDNLLVKLSRLAVMPLFTMDIGRDIKVATQTKIYLSDASLGLGAALKYKTGRNDTRVRSYEKWLVDTLVLLGVNRSEAEQDVKEVVDFEIAIAKLVRSDVEKADIASRYNLMTVAMLQSKYPWLKWQEFFQAAATETGTNVYISIEEQIINFEPIFLEKLGILLAKTPKRIVANYLMSHVLSFTSALGSKFVALFDQFSKETQGTDPKPRSERCVSEATSVYPESVSRMYVDKYFSEAAKTYIDEMIKDLTAAFSDLLDENKWMTDETKKEAHAKLKAMRSKVGYPEYIKDNERLNRLYITIAAREDQYIESVIAFRRYKVTERNRSLREPIDKDRWPVHAAVVNAHYNVLTNEIIFPAAFLQEPVYSPEYPSSMNYGAIGMIIGHEITHGFDTTGSTYNAIGEHSNWWTDKDKENFKSLTECFVNQYGCYKWDGYNLDGQRTLGENIADNGGLKQSFRAYRNLVKRLGGEEPRLPGLNLNNNKVFFLSFAQVWCAKYREEHKKEVIESDVHTASPYRVFGTLQNSQDFADTFQCPPESRMNPTRKCVLW</sequence>
<dbReference type="InterPro" id="IPR042089">
    <property type="entry name" value="Peptidase_M13_dom_2"/>
</dbReference>
<protein>
    <recommendedName>
        <fullName evidence="11">M13 family peptidase</fullName>
    </recommendedName>
</protein>
<evidence type="ECO:0000313" key="10">
    <source>
        <dbReference type="Proteomes" id="UP000678393"/>
    </source>
</evidence>
<dbReference type="SUPFAM" id="SSF55486">
    <property type="entry name" value="Metalloproteases ('zincins'), catalytic domain"/>
    <property type="match status" value="1"/>
</dbReference>
<proteinExistence type="predicted"/>
<dbReference type="InterPro" id="IPR018497">
    <property type="entry name" value="Peptidase_M13_C"/>
</dbReference>
<evidence type="ECO:0000256" key="6">
    <source>
        <dbReference type="ARBA" id="ARBA00023049"/>
    </source>
</evidence>
<dbReference type="InterPro" id="IPR024079">
    <property type="entry name" value="MetalloPept_cat_dom_sf"/>
</dbReference>
<keyword evidence="5" id="KW-0862">Zinc</keyword>
<evidence type="ECO:0000256" key="2">
    <source>
        <dbReference type="ARBA" id="ARBA00022670"/>
    </source>
</evidence>
<evidence type="ECO:0000259" key="7">
    <source>
        <dbReference type="Pfam" id="PF01431"/>
    </source>
</evidence>
<dbReference type="AlphaFoldDB" id="A0A8S3YIT6"/>
<feature type="domain" description="Peptidase M13 N-terminal" evidence="8">
    <location>
        <begin position="5"/>
        <end position="347"/>
    </location>
</feature>
<dbReference type="PRINTS" id="PR00786">
    <property type="entry name" value="NEPRILYSIN"/>
</dbReference>
<dbReference type="PANTHER" id="PTHR11733">
    <property type="entry name" value="ZINC METALLOPROTEASE FAMILY M13 NEPRILYSIN-RELATED"/>
    <property type="match status" value="1"/>
</dbReference>
<evidence type="ECO:0000256" key="3">
    <source>
        <dbReference type="ARBA" id="ARBA00022723"/>
    </source>
</evidence>
<dbReference type="Pfam" id="PF01431">
    <property type="entry name" value="Peptidase_M13"/>
    <property type="match status" value="1"/>
</dbReference>
<keyword evidence="4" id="KW-0378">Hydrolase</keyword>
<evidence type="ECO:0000256" key="1">
    <source>
        <dbReference type="ARBA" id="ARBA00001947"/>
    </source>
</evidence>
<keyword evidence="2" id="KW-0645">Protease</keyword>
<evidence type="ECO:0000256" key="4">
    <source>
        <dbReference type="ARBA" id="ARBA00022801"/>
    </source>
</evidence>
<evidence type="ECO:0000313" key="9">
    <source>
        <dbReference type="EMBL" id="CAG5115272.1"/>
    </source>
</evidence>
<organism evidence="9 10">
    <name type="scientific">Candidula unifasciata</name>
    <dbReference type="NCBI Taxonomy" id="100452"/>
    <lineage>
        <taxon>Eukaryota</taxon>
        <taxon>Metazoa</taxon>
        <taxon>Spiralia</taxon>
        <taxon>Lophotrochozoa</taxon>
        <taxon>Mollusca</taxon>
        <taxon>Gastropoda</taxon>
        <taxon>Heterobranchia</taxon>
        <taxon>Euthyneura</taxon>
        <taxon>Panpulmonata</taxon>
        <taxon>Eupulmonata</taxon>
        <taxon>Stylommatophora</taxon>
        <taxon>Helicina</taxon>
        <taxon>Helicoidea</taxon>
        <taxon>Geomitridae</taxon>
        <taxon>Candidula</taxon>
    </lineage>
</organism>
<keyword evidence="6" id="KW-0482">Metalloprotease</keyword>
<dbReference type="InterPro" id="IPR000718">
    <property type="entry name" value="Peptidase_M13"/>
</dbReference>
<dbReference type="GO" id="GO:0016485">
    <property type="term" value="P:protein processing"/>
    <property type="evidence" value="ECO:0007669"/>
    <property type="project" value="TreeGrafter"/>
</dbReference>
<evidence type="ECO:0000259" key="8">
    <source>
        <dbReference type="Pfam" id="PF05649"/>
    </source>
</evidence>
<dbReference type="EMBL" id="CAJHNH020000096">
    <property type="protein sequence ID" value="CAG5115272.1"/>
    <property type="molecule type" value="Genomic_DNA"/>
</dbReference>
<name>A0A8S3YIT6_9EUPU</name>
<dbReference type="Pfam" id="PF05649">
    <property type="entry name" value="Peptidase_M13_N"/>
    <property type="match status" value="1"/>
</dbReference>
<dbReference type="GO" id="GO:0046872">
    <property type="term" value="F:metal ion binding"/>
    <property type="evidence" value="ECO:0007669"/>
    <property type="project" value="UniProtKB-KW"/>
</dbReference>
<dbReference type="Gene3D" id="1.10.1380.10">
    <property type="entry name" value="Neutral endopeptidase , domain2"/>
    <property type="match status" value="1"/>
</dbReference>
<dbReference type="OrthoDB" id="6475849at2759"/>
<dbReference type="Gene3D" id="3.40.390.10">
    <property type="entry name" value="Collagenase (Catalytic Domain)"/>
    <property type="match status" value="1"/>
</dbReference>
<keyword evidence="10" id="KW-1185">Reference proteome</keyword>
<keyword evidence="3" id="KW-0479">Metal-binding</keyword>
<dbReference type="GO" id="GO:0004222">
    <property type="term" value="F:metalloendopeptidase activity"/>
    <property type="evidence" value="ECO:0007669"/>
    <property type="project" value="InterPro"/>
</dbReference>
<dbReference type="CDD" id="cd08662">
    <property type="entry name" value="M13"/>
    <property type="match status" value="1"/>
</dbReference>
<feature type="domain" description="Peptidase M13 C-terminal" evidence="7">
    <location>
        <begin position="406"/>
        <end position="608"/>
    </location>
</feature>
<dbReference type="Proteomes" id="UP000678393">
    <property type="component" value="Unassembled WGS sequence"/>
</dbReference>
<dbReference type="PANTHER" id="PTHR11733:SF237">
    <property type="entry name" value="NEPRILYSIN-LIKE 4"/>
    <property type="match status" value="1"/>
</dbReference>
<dbReference type="InterPro" id="IPR008753">
    <property type="entry name" value="Peptidase_M13_N"/>
</dbReference>
<reference evidence="9" key="1">
    <citation type="submission" date="2021-04" db="EMBL/GenBank/DDBJ databases">
        <authorList>
            <consortium name="Molecular Ecology Group"/>
        </authorList>
    </citation>
    <scope>NUCLEOTIDE SEQUENCE</scope>
</reference>
<evidence type="ECO:0008006" key="11">
    <source>
        <dbReference type="Google" id="ProtNLM"/>
    </source>
</evidence>
<accession>A0A8S3YIT6</accession>
<comment type="caution">
    <text evidence="9">The sequence shown here is derived from an EMBL/GenBank/DDBJ whole genome shotgun (WGS) entry which is preliminary data.</text>
</comment>
<comment type="cofactor">
    <cofactor evidence="1">
        <name>Zn(2+)</name>
        <dbReference type="ChEBI" id="CHEBI:29105"/>
    </cofactor>
</comment>
<dbReference type="GO" id="GO:0005886">
    <property type="term" value="C:plasma membrane"/>
    <property type="evidence" value="ECO:0007669"/>
    <property type="project" value="TreeGrafter"/>
</dbReference>
<evidence type="ECO:0000256" key="5">
    <source>
        <dbReference type="ARBA" id="ARBA00022833"/>
    </source>
</evidence>